<accession>A0A8K0GN22</accession>
<evidence type="ECO:0000313" key="3">
    <source>
        <dbReference type="Proteomes" id="UP000796880"/>
    </source>
</evidence>
<name>A0A8K0GN22_9ROSA</name>
<comment type="caution">
    <text evidence="2">The sequence shown here is derived from an EMBL/GenBank/DDBJ whole genome shotgun (WGS) entry which is preliminary data.</text>
</comment>
<dbReference type="Proteomes" id="UP000796880">
    <property type="component" value="Unassembled WGS sequence"/>
</dbReference>
<evidence type="ECO:0000313" key="2">
    <source>
        <dbReference type="EMBL" id="KAF3430871.1"/>
    </source>
</evidence>
<protein>
    <submittedName>
        <fullName evidence="2">Uncharacterized protein</fullName>
    </submittedName>
</protein>
<dbReference type="AlphaFoldDB" id="A0A8K0GN22"/>
<keyword evidence="3" id="KW-1185">Reference proteome</keyword>
<feature type="region of interest" description="Disordered" evidence="1">
    <location>
        <begin position="1"/>
        <end position="21"/>
    </location>
</feature>
<reference evidence="2" key="1">
    <citation type="submission" date="2020-03" db="EMBL/GenBank/DDBJ databases">
        <title>A high-quality chromosome-level genome assembly of a woody plant with both climbing and erect habits, Rhamnella rubrinervis.</title>
        <authorList>
            <person name="Lu Z."/>
            <person name="Yang Y."/>
            <person name="Zhu X."/>
            <person name="Sun Y."/>
        </authorList>
    </citation>
    <scope>NUCLEOTIDE SEQUENCE</scope>
    <source>
        <strain evidence="2">BYM</strain>
        <tissue evidence="2">Leaf</tissue>
    </source>
</reference>
<sequence length="89" mass="10430">MSVESTRRIHKKRKKTSGKELTKWKNRDIKLAVEIPEHIMRPVGVNSQMLITEEGCVVRGFAPDSPRWKDVKKEKEKNYFQMRVSSMNA</sequence>
<evidence type="ECO:0000256" key="1">
    <source>
        <dbReference type="SAM" id="MobiDB-lite"/>
    </source>
</evidence>
<dbReference type="EMBL" id="VOIH02000012">
    <property type="protein sequence ID" value="KAF3430871.1"/>
    <property type="molecule type" value="Genomic_DNA"/>
</dbReference>
<organism evidence="2 3">
    <name type="scientific">Rhamnella rubrinervis</name>
    <dbReference type="NCBI Taxonomy" id="2594499"/>
    <lineage>
        <taxon>Eukaryota</taxon>
        <taxon>Viridiplantae</taxon>
        <taxon>Streptophyta</taxon>
        <taxon>Embryophyta</taxon>
        <taxon>Tracheophyta</taxon>
        <taxon>Spermatophyta</taxon>
        <taxon>Magnoliopsida</taxon>
        <taxon>eudicotyledons</taxon>
        <taxon>Gunneridae</taxon>
        <taxon>Pentapetalae</taxon>
        <taxon>rosids</taxon>
        <taxon>fabids</taxon>
        <taxon>Rosales</taxon>
        <taxon>Rhamnaceae</taxon>
        <taxon>rhamnoid group</taxon>
        <taxon>Rhamneae</taxon>
        <taxon>Rhamnella</taxon>
    </lineage>
</organism>
<gene>
    <name evidence="2" type="ORF">FNV43_RR25600</name>
</gene>
<proteinExistence type="predicted"/>